<dbReference type="Pfam" id="PF20150">
    <property type="entry name" value="2EXR"/>
    <property type="match status" value="1"/>
</dbReference>
<feature type="domain" description="2EXR" evidence="1">
    <location>
        <begin position="5"/>
        <end position="119"/>
    </location>
</feature>
<dbReference type="HOGENOM" id="CLU_771526_0_0_1"/>
<sequence>MEASFPQFSKLPYELQLLIWEAVFDQLTKQKQQVINGQPVNHDKTRPPSNQHVWYMRTHYNHLLVFPGAQKEAIPPAILSVCHTSRQVALRRPKFTNLILNPHNLTSGPVWFDFHHDIVMLSRLKANSYGLNIEWLKVKNKETLHKIRRIAVPWSAFHAGQQRFLTQIERDARWRLLLGNLRGLFPNLTDIYLFIPVVRQLPSYDSSSDRHSQEPAKCKSLRPRLEHILENYDVVKLPACDCLEKPSTLGEAICEIRSVLEPEDGNELDWVYRDWRQSLKVHGRWLAREGLDMDSLRGVPGIEVEKAFCKEARRETEDCNI</sequence>
<dbReference type="PANTHER" id="PTHR35910">
    <property type="entry name" value="2EXR DOMAIN-CONTAINING PROTEIN"/>
    <property type="match status" value="1"/>
</dbReference>
<evidence type="ECO:0000313" key="2">
    <source>
        <dbReference type="EMBL" id="ELA24287.1"/>
    </source>
</evidence>
<gene>
    <name evidence="2" type="ORF">CGGC5_14181</name>
</gene>
<dbReference type="InterPro" id="IPR045518">
    <property type="entry name" value="2EXR"/>
</dbReference>
<dbReference type="PANTHER" id="PTHR35910:SF1">
    <property type="entry name" value="2EXR DOMAIN-CONTAINING PROTEIN"/>
    <property type="match status" value="1"/>
</dbReference>
<name>L2FD54_COLFN</name>
<evidence type="ECO:0000259" key="1">
    <source>
        <dbReference type="Pfam" id="PF20150"/>
    </source>
</evidence>
<reference evidence="2" key="1">
    <citation type="submission" date="2012-08" db="EMBL/GenBank/DDBJ databases">
        <title>Genome analysis of Colletotrichum orbiculare and Colletotrichum fructicola.</title>
        <authorList>
            <person name="Gan P.H.P."/>
            <person name="Ikeda K."/>
            <person name="Irieda H."/>
            <person name="Narusaka M."/>
            <person name="O'Connell R.J."/>
            <person name="Narusaka Y."/>
            <person name="Takano Y."/>
            <person name="Kubo Y."/>
            <person name="Shirasu K."/>
        </authorList>
    </citation>
    <scope>NUCLEOTIDE SEQUENCE</scope>
    <source>
        <strain evidence="2">Nara gc5</strain>
    </source>
</reference>
<proteinExistence type="predicted"/>
<dbReference type="AlphaFoldDB" id="L2FD54"/>
<dbReference type="EMBL" id="KB021281">
    <property type="protein sequence ID" value="ELA24287.1"/>
    <property type="molecule type" value="Genomic_DNA"/>
</dbReference>
<organism evidence="2">
    <name type="scientific">Colletotrichum fructicola (strain Nara gc5)</name>
    <name type="common">Anthracnose fungus</name>
    <name type="synonym">Colletotrichum gloeosporioides (strain Nara gc5)</name>
    <dbReference type="NCBI Taxonomy" id="1213859"/>
    <lineage>
        <taxon>Eukaryota</taxon>
        <taxon>Fungi</taxon>
        <taxon>Dikarya</taxon>
        <taxon>Ascomycota</taxon>
        <taxon>Pezizomycotina</taxon>
        <taxon>Sordariomycetes</taxon>
        <taxon>Hypocreomycetidae</taxon>
        <taxon>Glomerellales</taxon>
        <taxon>Glomerellaceae</taxon>
        <taxon>Colletotrichum</taxon>
        <taxon>Colletotrichum gloeosporioides species complex</taxon>
    </lineage>
</organism>
<accession>L2FD54</accession>
<protein>
    <recommendedName>
        <fullName evidence="1">2EXR domain-containing protein</fullName>
    </recommendedName>
</protein>